<dbReference type="HOGENOM" id="CLU_1694745_0_0_12"/>
<feature type="domain" description="DUF7674" evidence="1">
    <location>
        <begin position="42"/>
        <end position="130"/>
    </location>
</feature>
<evidence type="ECO:0000259" key="1">
    <source>
        <dbReference type="Pfam" id="PF24722"/>
    </source>
</evidence>
<organism evidence="2 3">
    <name type="scientific">Turneriella parva (strain ATCC BAA-1111 / DSM 21527 / NCTC 11395 / H)</name>
    <name type="common">Leptospira parva</name>
    <dbReference type="NCBI Taxonomy" id="869212"/>
    <lineage>
        <taxon>Bacteria</taxon>
        <taxon>Pseudomonadati</taxon>
        <taxon>Spirochaetota</taxon>
        <taxon>Spirochaetia</taxon>
        <taxon>Leptospirales</taxon>
        <taxon>Leptospiraceae</taxon>
        <taxon>Turneriella</taxon>
    </lineage>
</organism>
<dbReference type="Proteomes" id="UP000006048">
    <property type="component" value="Chromosome"/>
</dbReference>
<dbReference type="InterPro" id="IPR056091">
    <property type="entry name" value="DUF7674"/>
</dbReference>
<dbReference type="KEGG" id="tpx:Turpa_3403"/>
<keyword evidence="3" id="KW-1185">Reference proteome</keyword>
<evidence type="ECO:0000313" key="2">
    <source>
        <dbReference type="EMBL" id="AFM14040.1"/>
    </source>
</evidence>
<proteinExistence type="predicted"/>
<name>I4B9T3_TURPD</name>
<dbReference type="Pfam" id="PF24722">
    <property type="entry name" value="DUF7674"/>
    <property type="match status" value="1"/>
</dbReference>
<sequence>MEETEENPYLDRKDNNIHEAIETFRPLIEDFDEKLSPVKAHEKIDRFGTISVHTFFEVFLLDYCYDLVKRKDMLKLKRLFLHIEYLLQTFPLLENAIAVSFLEDLYGNHHPDRAIYIQLSGEETLKLSKQIMSRFVHEVSTNQEIDEELKKRGRS</sequence>
<gene>
    <name evidence="2" type="ordered locus">Turpa_3403</name>
</gene>
<protein>
    <recommendedName>
        <fullName evidence="1">DUF7674 domain-containing protein</fullName>
    </recommendedName>
</protein>
<accession>I4B9T3</accession>
<evidence type="ECO:0000313" key="3">
    <source>
        <dbReference type="Proteomes" id="UP000006048"/>
    </source>
</evidence>
<dbReference type="AlphaFoldDB" id="I4B9T3"/>
<dbReference type="EMBL" id="CP002959">
    <property type="protein sequence ID" value="AFM14040.1"/>
    <property type="molecule type" value="Genomic_DNA"/>
</dbReference>
<reference evidence="2 3" key="1">
    <citation type="submission" date="2012-06" db="EMBL/GenBank/DDBJ databases">
        <title>The complete chromosome of genome of Turneriella parva DSM 21527.</title>
        <authorList>
            <consortium name="US DOE Joint Genome Institute (JGI-PGF)"/>
            <person name="Lucas S."/>
            <person name="Han J."/>
            <person name="Lapidus A."/>
            <person name="Bruce D."/>
            <person name="Goodwin L."/>
            <person name="Pitluck S."/>
            <person name="Peters L."/>
            <person name="Kyrpides N."/>
            <person name="Mavromatis K."/>
            <person name="Ivanova N."/>
            <person name="Mikhailova N."/>
            <person name="Chertkov O."/>
            <person name="Detter J.C."/>
            <person name="Tapia R."/>
            <person name="Han C."/>
            <person name="Land M."/>
            <person name="Hauser L."/>
            <person name="Markowitz V."/>
            <person name="Cheng J.-F."/>
            <person name="Hugenholtz P."/>
            <person name="Woyke T."/>
            <person name="Wu D."/>
            <person name="Gronow S."/>
            <person name="Wellnitz S."/>
            <person name="Brambilla E."/>
            <person name="Klenk H.-P."/>
            <person name="Eisen J.A."/>
        </authorList>
    </citation>
    <scope>NUCLEOTIDE SEQUENCE [LARGE SCALE GENOMIC DNA]</scope>
    <source>
        <strain evidence="3">ATCC BAA-1111 / DSM 21527 / NCTC 11395 / H</strain>
    </source>
</reference>
<dbReference type="RefSeq" id="WP_014804535.1">
    <property type="nucleotide sequence ID" value="NC_018020.1"/>
</dbReference>